<feature type="binding site" evidence="8">
    <location>
        <position position="222"/>
    </location>
    <ligand>
        <name>Zn(2+)</name>
        <dbReference type="ChEBI" id="CHEBI:29105"/>
        <label>2</label>
    </ligand>
</feature>
<dbReference type="CDD" id="cd16012">
    <property type="entry name" value="ALP"/>
    <property type="match status" value="1"/>
</dbReference>
<gene>
    <name evidence="10" type="ORF">DUE52_06705</name>
</gene>
<dbReference type="Proteomes" id="UP000253383">
    <property type="component" value="Unassembled WGS sequence"/>
</dbReference>
<dbReference type="Pfam" id="PF00245">
    <property type="entry name" value="Alk_phosphatase"/>
    <property type="match status" value="1"/>
</dbReference>
<dbReference type="InterPro" id="IPR018299">
    <property type="entry name" value="Alkaline_phosphatase_AS"/>
</dbReference>
<evidence type="ECO:0000313" key="11">
    <source>
        <dbReference type="Proteomes" id="UP000253383"/>
    </source>
</evidence>
<evidence type="ECO:0000256" key="4">
    <source>
        <dbReference type="ARBA" id="ARBA00022801"/>
    </source>
</evidence>
<evidence type="ECO:0000256" key="6">
    <source>
        <dbReference type="ARBA" id="ARBA00022842"/>
    </source>
</evidence>
<comment type="caution">
    <text evidence="10">The sequence shown here is derived from an EMBL/GenBank/DDBJ whole genome shotgun (WGS) entry which is preliminary data.</text>
</comment>
<name>A0A368JSN6_9BACT</name>
<feature type="binding site" evidence="8">
    <location>
        <position position="213"/>
    </location>
    <ligand>
        <name>Mg(2+)</name>
        <dbReference type="ChEBI" id="CHEBI:18420"/>
    </ligand>
</feature>
<dbReference type="PROSITE" id="PS00123">
    <property type="entry name" value="ALKALINE_PHOSPHATASE"/>
    <property type="match status" value="1"/>
</dbReference>
<feature type="binding site" evidence="8">
    <location>
        <position position="98"/>
    </location>
    <ligand>
        <name>Mg(2+)</name>
        <dbReference type="ChEBI" id="CHEBI:18420"/>
    </ligand>
</feature>
<dbReference type="Gene3D" id="3.40.720.10">
    <property type="entry name" value="Alkaline Phosphatase, subunit A"/>
    <property type="match status" value="1"/>
</dbReference>
<evidence type="ECO:0000256" key="3">
    <source>
        <dbReference type="ARBA" id="ARBA00022723"/>
    </source>
</evidence>
<comment type="cofactor">
    <cofactor evidence="8">
        <name>Zn(2+)</name>
        <dbReference type="ChEBI" id="CHEBI:29105"/>
    </cofactor>
    <text evidence="8">Binds 2 Zn(2+) ions.</text>
</comment>
<evidence type="ECO:0000256" key="1">
    <source>
        <dbReference type="ARBA" id="ARBA00005984"/>
    </source>
</evidence>
<feature type="binding site" evidence="8">
    <location>
        <position position="260"/>
    </location>
    <ligand>
        <name>Zn(2+)</name>
        <dbReference type="ChEBI" id="CHEBI:29105"/>
        <label>2</label>
    </ligand>
</feature>
<comment type="similarity">
    <text evidence="1 9">Belongs to the alkaline phosphatase family.</text>
</comment>
<keyword evidence="6 8" id="KW-0460">Magnesium</keyword>
<dbReference type="SMART" id="SM00098">
    <property type="entry name" value="alkPPc"/>
    <property type="match status" value="1"/>
</dbReference>
<evidence type="ECO:0000313" key="10">
    <source>
        <dbReference type="EMBL" id="RCR70679.1"/>
    </source>
</evidence>
<keyword evidence="5 8" id="KW-0862">Zinc</keyword>
<protein>
    <submittedName>
        <fullName evidence="10">Alkaline phosphatase</fullName>
    </submittedName>
</protein>
<keyword evidence="11" id="KW-1185">Reference proteome</keyword>
<feature type="binding site" evidence="8">
    <location>
        <position position="96"/>
    </location>
    <ligand>
        <name>Mg(2+)</name>
        <dbReference type="ChEBI" id="CHEBI:18420"/>
    </ligand>
</feature>
<evidence type="ECO:0000256" key="7">
    <source>
        <dbReference type="PIRSR" id="PIRSR601952-1"/>
    </source>
</evidence>
<feature type="binding site" evidence="8">
    <location>
        <position position="218"/>
    </location>
    <ligand>
        <name>Zn(2+)</name>
        <dbReference type="ChEBI" id="CHEBI:29105"/>
        <label>2</label>
    </ligand>
</feature>
<dbReference type="PANTHER" id="PTHR11596:SF5">
    <property type="entry name" value="ALKALINE PHOSPHATASE"/>
    <property type="match status" value="1"/>
</dbReference>
<dbReference type="InterPro" id="IPR017850">
    <property type="entry name" value="Alkaline_phosphatase_core_sf"/>
</dbReference>
<feature type="binding site" evidence="8">
    <location>
        <position position="4"/>
    </location>
    <ligand>
        <name>Zn(2+)</name>
        <dbReference type="ChEBI" id="CHEBI:29105"/>
        <label>2</label>
    </ligand>
</feature>
<keyword evidence="2" id="KW-0597">Phosphoprotein</keyword>
<dbReference type="AlphaFoldDB" id="A0A368JSN6"/>
<dbReference type="OrthoDB" id="9794455at2"/>
<dbReference type="PANTHER" id="PTHR11596">
    <property type="entry name" value="ALKALINE PHOSPHATASE"/>
    <property type="match status" value="1"/>
</dbReference>
<organism evidence="10 11">
    <name type="scientific">Larkinella punicea</name>
    <dbReference type="NCBI Taxonomy" id="2315727"/>
    <lineage>
        <taxon>Bacteria</taxon>
        <taxon>Pseudomonadati</taxon>
        <taxon>Bacteroidota</taxon>
        <taxon>Cytophagia</taxon>
        <taxon>Cytophagales</taxon>
        <taxon>Spirosomataceae</taxon>
        <taxon>Larkinella</taxon>
    </lineage>
</organism>
<comment type="cofactor">
    <cofactor evidence="8">
        <name>Mg(2+)</name>
        <dbReference type="ChEBI" id="CHEBI:18420"/>
    </cofactor>
    <text evidence="8">Binds 1 Mg(2+) ion.</text>
</comment>
<evidence type="ECO:0000256" key="5">
    <source>
        <dbReference type="ARBA" id="ARBA00022833"/>
    </source>
</evidence>
<keyword evidence="3 8" id="KW-0479">Metal-binding</keyword>
<accession>A0A368JSN6</accession>
<dbReference type="SUPFAM" id="SSF53649">
    <property type="entry name" value="Alkaline phosphatase-like"/>
    <property type="match status" value="1"/>
</dbReference>
<dbReference type="InterPro" id="IPR001952">
    <property type="entry name" value="Alkaline_phosphatase"/>
</dbReference>
<dbReference type="EMBL" id="QOWE01000004">
    <property type="protein sequence ID" value="RCR70679.1"/>
    <property type="molecule type" value="Genomic_DNA"/>
</dbReference>
<sequence>MVGDGMGTAQIFAGLTANKGTLNLARCTAIGFQKTQAADAFVTDSGAGATAFAIGKKAKNGAIGVDALEKPHPTLLETAQKNGLGTGIVVTCSITHATPASFYAHVPSRSQNEDIAAQLLTSGVDVFVGGGQKYFDARADGRNLVEAFKTKGYQVADSTADLDQFKSGKLAVFTAKGEPRSLSEGRGDVLLNGTQTAIRLLDQSKKGFFMLIEGSQIDWGGHANKTSYIISEMLDFDKTVGAVLDFAEKDGNTLVVITADHETGGLAITDGDMQAGQAEGKYVTKGHTGIMVPVFAYGPGAEAFIGIYENTAIFDKITAAYAPGFPASRK</sequence>
<evidence type="ECO:0000256" key="2">
    <source>
        <dbReference type="ARBA" id="ARBA00022553"/>
    </source>
</evidence>
<reference evidence="10 11" key="1">
    <citation type="submission" date="2018-07" db="EMBL/GenBank/DDBJ databases">
        <title>Genome analysis of Larkinella rosea.</title>
        <authorList>
            <person name="Zhou Z."/>
            <person name="Wang G."/>
        </authorList>
    </citation>
    <scope>NUCLEOTIDE SEQUENCE [LARGE SCALE GENOMIC DNA]</scope>
    <source>
        <strain evidence="11">zzj9</strain>
    </source>
</reference>
<feature type="binding site" evidence="8">
    <location>
        <position position="261"/>
    </location>
    <ligand>
        <name>Zn(2+)</name>
        <dbReference type="ChEBI" id="CHEBI:29105"/>
        <label>2</label>
    </ligand>
</feature>
<feature type="binding site" evidence="8">
    <location>
        <position position="4"/>
    </location>
    <ligand>
        <name>Mg(2+)</name>
        <dbReference type="ChEBI" id="CHEBI:18420"/>
    </ligand>
</feature>
<proteinExistence type="inferred from homology"/>
<evidence type="ECO:0000256" key="8">
    <source>
        <dbReference type="PIRSR" id="PIRSR601952-2"/>
    </source>
</evidence>
<feature type="active site" description="Phosphoserine intermediate" evidence="7">
    <location>
        <position position="45"/>
    </location>
</feature>
<dbReference type="GO" id="GO:0046872">
    <property type="term" value="F:metal ion binding"/>
    <property type="evidence" value="ECO:0007669"/>
    <property type="project" value="UniProtKB-KW"/>
</dbReference>
<dbReference type="PRINTS" id="PR00113">
    <property type="entry name" value="ALKPHPHTASE"/>
</dbReference>
<keyword evidence="4" id="KW-0378">Hydrolase</keyword>
<evidence type="ECO:0000256" key="9">
    <source>
        <dbReference type="RuleBase" id="RU003946"/>
    </source>
</evidence>
<dbReference type="GO" id="GO:0004035">
    <property type="term" value="F:alkaline phosphatase activity"/>
    <property type="evidence" value="ECO:0007669"/>
    <property type="project" value="TreeGrafter"/>
</dbReference>